<evidence type="ECO:0000259" key="6">
    <source>
        <dbReference type="SMART" id="SM00563"/>
    </source>
</evidence>
<feature type="transmembrane region" description="Helical" evidence="5">
    <location>
        <begin position="353"/>
        <end position="370"/>
    </location>
</feature>
<evidence type="ECO:0000256" key="2">
    <source>
        <dbReference type="ARBA" id="ARBA00022679"/>
    </source>
</evidence>
<dbReference type="CDD" id="cd07990">
    <property type="entry name" value="LPLAT_LCLAT1-like"/>
    <property type="match status" value="1"/>
</dbReference>
<comment type="similarity">
    <text evidence="1">Belongs to the 1-acyl-sn-glycerol-3-phosphate acyltransferase family.</text>
</comment>
<accession>A0AA36G7I0</accession>
<evidence type="ECO:0000313" key="7">
    <source>
        <dbReference type="EMBL" id="CAJ0578551.1"/>
    </source>
</evidence>
<dbReference type="EMBL" id="CATQJA010002654">
    <property type="protein sequence ID" value="CAJ0578551.1"/>
    <property type="molecule type" value="Genomic_DNA"/>
</dbReference>
<keyword evidence="5" id="KW-1133">Transmembrane helix</keyword>
<dbReference type="Proteomes" id="UP001177023">
    <property type="component" value="Unassembled WGS sequence"/>
</dbReference>
<dbReference type="InterPro" id="IPR002123">
    <property type="entry name" value="Plipid/glycerol_acylTrfase"/>
</dbReference>
<dbReference type="Pfam" id="PF03134">
    <property type="entry name" value="TB2_DP1_HVA22"/>
    <property type="match status" value="1"/>
</dbReference>
<organism evidence="7 8">
    <name type="scientific">Mesorhabditis spiculigera</name>
    <dbReference type="NCBI Taxonomy" id="96644"/>
    <lineage>
        <taxon>Eukaryota</taxon>
        <taxon>Metazoa</taxon>
        <taxon>Ecdysozoa</taxon>
        <taxon>Nematoda</taxon>
        <taxon>Chromadorea</taxon>
        <taxon>Rhabditida</taxon>
        <taxon>Rhabditina</taxon>
        <taxon>Rhabditomorpha</taxon>
        <taxon>Rhabditoidea</taxon>
        <taxon>Rhabditidae</taxon>
        <taxon>Mesorhabditinae</taxon>
        <taxon>Mesorhabditis</taxon>
    </lineage>
</organism>
<feature type="transmembrane region" description="Helical" evidence="5">
    <location>
        <begin position="330"/>
        <end position="348"/>
    </location>
</feature>
<feature type="transmembrane region" description="Helical" evidence="5">
    <location>
        <begin position="61"/>
        <end position="79"/>
    </location>
</feature>
<comment type="caution">
    <text evidence="7">The sequence shown here is derived from an EMBL/GenBank/DDBJ whole genome shotgun (WGS) entry which is preliminary data.</text>
</comment>
<evidence type="ECO:0000313" key="8">
    <source>
        <dbReference type="Proteomes" id="UP001177023"/>
    </source>
</evidence>
<protein>
    <recommendedName>
        <fullName evidence="6">Phospholipid/glycerol acyltransferase domain-containing protein</fullName>
    </recommendedName>
</protein>
<dbReference type="Pfam" id="PF16076">
    <property type="entry name" value="Acyltransf_C"/>
    <property type="match status" value="1"/>
</dbReference>
<sequence>MGEDEPPVLRAASSWKQPLKGWILTTILFFSSLYGVFYVLLPLWPILLFRPSTYRLLADRMIGLWLILPGGLLKFLFGIKVSVVGDFIEHAEPAVIIMNHRTRLDWLFFWTALYQQDPWLLTSEKISMKSILKYVPGAGWAMQVASYIFLDRTFEKDQPILRRILNYYSHIGNNYQVLLFPEGTDKCHRATARGKIFCEKKGIAEYEYLLHPRITGFVFMIQEMRKNNYIKYLYDVTIGFKDAIAQSEADMCFKGLVPTDIHYQIRKIPITELPEDDEGLKDWLTKLWAEKNEKLRDFYTRRRKSAETFENTPNGRSWPMTAEAGRFQDAIVIAWLTVSSVWAIGYLFLPLQWFYSFGCCLAIAIVSYRFGGLEWLSVTILENGWKKKRMVSVALSRFVVLTCGTLYPAYRSFKAVRTKDVREYVKWMMYWIVFALFIFIESIADLFVSFWFPFYYEAKILFVLWLLSPWTKGASILYRKWIHPALTKREKEIDALLDQAKSESYNQLVKIGSQSLVAARDIVAQAAIRGQAQIVQQLQRSVSAQDVNMEISERRRGKVDIQEIVEEVDSDHERDDRHHRNDDEGVQVRRRSSRSRSRNRQGAGSSFEPPEDYPATIPRRNPRRY</sequence>
<keyword evidence="5" id="KW-0472">Membrane</keyword>
<evidence type="ECO:0000256" key="1">
    <source>
        <dbReference type="ARBA" id="ARBA00008655"/>
    </source>
</evidence>
<dbReference type="GO" id="GO:0036149">
    <property type="term" value="P:phosphatidylinositol acyl-chain remodeling"/>
    <property type="evidence" value="ECO:0007669"/>
    <property type="project" value="TreeGrafter"/>
</dbReference>
<feature type="transmembrane region" description="Helical" evidence="5">
    <location>
        <begin position="390"/>
        <end position="410"/>
    </location>
</feature>
<gene>
    <name evidence="7" type="ORF">MSPICULIGERA_LOCUS16799</name>
</gene>
<dbReference type="SMART" id="SM00563">
    <property type="entry name" value="PlsC"/>
    <property type="match status" value="1"/>
</dbReference>
<evidence type="ECO:0000256" key="3">
    <source>
        <dbReference type="ARBA" id="ARBA00023315"/>
    </source>
</evidence>
<dbReference type="GO" id="GO:0005783">
    <property type="term" value="C:endoplasmic reticulum"/>
    <property type="evidence" value="ECO:0007669"/>
    <property type="project" value="TreeGrafter"/>
</dbReference>
<dbReference type="PANTHER" id="PTHR10983">
    <property type="entry name" value="1-ACYLGLYCEROL-3-PHOSPHATE ACYLTRANSFERASE-RELATED"/>
    <property type="match status" value="1"/>
</dbReference>
<dbReference type="InterPro" id="IPR004345">
    <property type="entry name" value="TB2_DP1_HVA22"/>
</dbReference>
<dbReference type="AlphaFoldDB" id="A0AA36G7I0"/>
<keyword evidence="8" id="KW-1185">Reference proteome</keyword>
<dbReference type="GO" id="GO:0016746">
    <property type="term" value="F:acyltransferase activity"/>
    <property type="evidence" value="ECO:0007669"/>
    <property type="project" value="UniProtKB-KW"/>
</dbReference>
<dbReference type="InterPro" id="IPR032098">
    <property type="entry name" value="Acyltransf_C"/>
</dbReference>
<evidence type="ECO:0000256" key="5">
    <source>
        <dbReference type="SAM" id="Phobius"/>
    </source>
</evidence>
<keyword evidence="3" id="KW-0012">Acyltransferase</keyword>
<name>A0AA36G7I0_9BILA</name>
<feature type="region of interest" description="Disordered" evidence="4">
    <location>
        <begin position="567"/>
        <end position="625"/>
    </location>
</feature>
<feature type="domain" description="Phospholipid/glycerol acyltransferase" evidence="6">
    <location>
        <begin position="94"/>
        <end position="218"/>
    </location>
</feature>
<dbReference type="Pfam" id="PF01553">
    <property type="entry name" value="Acyltransferase"/>
    <property type="match status" value="1"/>
</dbReference>
<dbReference type="PANTHER" id="PTHR10983:SF19">
    <property type="entry name" value="PHOSPHOLIPID_GLYCEROL ACYLTRANSFERASE DOMAIN-CONTAINING PROTEIN"/>
    <property type="match status" value="1"/>
</dbReference>
<keyword evidence="2" id="KW-0808">Transferase</keyword>
<feature type="non-terminal residue" evidence="7">
    <location>
        <position position="1"/>
    </location>
</feature>
<dbReference type="SUPFAM" id="SSF69593">
    <property type="entry name" value="Glycerol-3-phosphate (1)-acyltransferase"/>
    <property type="match status" value="1"/>
</dbReference>
<reference evidence="7" key="1">
    <citation type="submission" date="2023-06" db="EMBL/GenBank/DDBJ databases">
        <authorList>
            <person name="Delattre M."/>
        </authorList>
    </citation>
    <scope>NUCLEOTIDE SEQUENCE</scope>
    <source>
        <strain evidence="7">AF72</strain>
    </source>
</reference>
<feature type="transmembrane region" description="Helical" evidence="5">
    <location>
        <begin position="430"/>
        <end position="454"/>
    </location>
</feature>
<feature type="compositionally biased region" description="Basic and acidic residues" evidence="4">
    <location>
        <begin position="571"/>
        <end position="587"/>
    </location>
</feature>
<feature type="transmembrane region" description="Helical" evidence="5">
    <location>
        <begin position="22"/>
        <end position="49"/>
    </location>
</feature>
<evidence type="ECO:0000256" key="4">
    <source>
        <dbReference type="SAM" id="MobiDB-lite"/>
    </source>
</evidence>
<feature type="compositionally biased region" description="Basic residues" evidence="4">
    <location>
        <begin position="588"/>
        <end position="599"/>
    </location>
</feature>
<keyword evidence="5" id="KW-0812">Transmembrane</keyword>
<proteinExistence type="inferred from homology"/>